<reference evidence="2" key="1">
    <citation type="journal article" date="2019" name="Int. J. Syst. Evol. Microbiol.">
        <title>The Global Catalogue of Microorganisms (GCM) 10K type strain sequencing project: providing services to taxonomists for standard genome sequencing and annotation.</title>
        <authorList>
            <consortium name="The Broad Institute Genomics Platform"/>
            <consortium name="The Broad Institute Genome Sequencing Center for Infectious Disease"/>
            <person name="Wu L."/>
            <person name="Ma J."/>
        </authorList>
    </citation>
    <scope>NUCLEOTIDE SEQUENCE [LARGE SCALE GENOMIC DNA]</scope>
    <source>
        <strain evidence="2">JCM 32305</strain>
    </source>
</reference>
<organism evidence="1 2">
    <name type="scientific">Shewanella ulleungensis</name>
    <dbReference type="NCBI Taxonomy" id="2282699"/>
    <lineage>
        <taxon>Bacteria</taxon>
        <taxon>Pseudomonadati</taxon>
        <taxon>Pseudomonadota</taxon>
        <taxon>Gammaproteobacteria</taxon>
        <taxon>Alteromonadales</taxon>
        <taxon>Shewanellaceae</taxon>
        <taxon>Shewanella</taxon>
    </lineage>
</organism>
<comment type="caution">
    <text evidence="1">The sequence shown here is derived from an EMBL/GenBank/DDBJ whole genome shotgun (WGS) entry which is preliminary data.</text>
</comment>
<dbReference type="Proteomes" id="UP000654004">
    <property type="component" value="Unassembled WGS sequence"/>
</dbReference>
<gene>
    <name evidence="1" type="ORF">GCM10009410_35980</name>
</gene>
<proteinExistence type="predicted"/>
<evidence type="ECO:0000313" key="2">
    <source>
        <dbReference type="Proteomes" id="UP000654004"/>
    </source>
</evidence>
<protein>
    <submittedName>
        <fullName evidence="1">Uncharacterized protein</fullName>
    </submittedName>
</protein>
<name>A0ABQ2QYR7_9GAMM</name>
<keyword evidence="2" id="KW-1185">Reference proteome</keyword>
<evidence type="ECO:0000313" key="1">
    <source>
        <dbReference type="EMBL" id="GGP98914.1"/>
    </source>
</evidence>
<accession>A0ABQ2QYR7</accession>
<dbReference type="EMBL" id="BMQW01000013">
    <property type="protein sequence ID" value="GGP98914.1"/>
    <property type="molecule type" value="Genomic_DNA"/>
</dbReference>
<sequence length="71" mass="7972">MLNGKGVKCIHLQRPLEVSLGYIGHNGNKLIVILYLLLKYKNVNGVGLCDVMTLMIVEKIKKTHLFLGAFF</sequence>